<feature type="transmembrane region" description="Helical" evidence="1">
    <location>
        <begin position="6"/>
        <end position="26"/>
    </location>
</feature>
<dbReference type="InterPro" id="IPR043831">
    <property type="entry name" value="DUF5808"/>
</dbReference>
<organism evidence="4 5">
    <name type="scientific">Kutzneria buriramensis</name>
    <dbReference type="NCBI Taxonomy" id="1045776"/>
    <lineage>
        <taxon>Bacteria</taxon>
        <taxon>Bacillati</taxon>
        <taxon>Actinomycetota</taxon>
        <taxon>Actinomycetes</taxon>
        <taxon>Pseudonocardiales</taxon>
        <taxon>Pseudonocardiaceae</taxon>
        <taxon>Kutzneria</taxon>
    </lineage>
</organism>
<keyword evidence="1" id="KW-0812">Transmembrane</keyword>
<feature type="transmembrane region" description="Helical" evidence="1">
    <location>
        <begin position="260"/>
        <end position="283"/>
    </location>
</feature>
<protein>
    <submittedName>
        <fullName evidence="4">Putative membrane protein</fullName>
    </submittedName>
</protein>
<dbReference type="OrthoDB" id="9808690at2"/>
<dbReference type="InterPro" id="IPR012867">
    <property type="entry name" value="DUF1648"/>
</dbReference>
<keyword evidence="5" id="KW-1185">Reference proteome</keyword>
<feature type="transmembrane region" description="Helical" evidence="1">
    <location>
        <begin position="184"/>
        <end position="206"/>
    </location>
</feature>
<feature type="transmembrane region" description="Helical" evidence="1">
    <location>
        <begin position="338"/>
        <end position="361"/>
    </location>
</feature>
<dbReference type="Pfam" id="PF19124">
    <property type="entry name" value="DUF5808"/>
    <property type="match status" value="1"/>
</dbReference>
<dbReference type="AlphaFoldDB" id="A0A3E0GYX9"/>
<feature type="domain" description="DUF5808" evidence="3">
    <location>
        <begin position="316"/>
        <end position="339"/>
    </location>
</feature>
<dbReference type="EMBL" id="QUNO01000021">
    <property type="protein sequence ID" value="REH32508.1"/>
    <property type="molecule type" value="Genomic_DNA"/>
</dbReference>
<comment type="caution">
    <text evidence="4">The sequence shown here is derived from an EMBL/GenBank/DDBJ whole genome shotgun (WGS) entry which is preliminary data.</text>
</comment>
<evidence type="ECO:0000256" key="1">
    <source>
        <dbReference type="SAM" id="Phobius"/>
    </source>
</evidence>
<evidence type="ECO:0000259" key="2">
    <source>
        <dbReference type="Pfam" id="PF07853"/>
    </source>
</evidence>
<dbReference type="PANTHER" id="PTHR37810">
    <property type="entry name" value="IMMUNITY PROTEIN SDPI"/>
    <property type="match status" value="1"/>
</dbReference>
<feature type="transmembrane region" description="Helical" evidence="1">
    <location>
        <begin position="80"/>
        <end position="99"/>
    </location>
</feature>
<dbReference type="Pfam" id="PF07853">
    <property type="entry name" value="DUF1648"/>
    <property type="match status" value="1"/>
</dbReference>
<feature type="transmembrane region" description="Helical" evidence="1">
    <location>
        <begin position="135"/>
        <end position="154"/>
    </location>
</feature>
<feature type="transmembrane region" description="Helical" evidence="1">
    <location>
        <begin position="227"/>
        <end position="248"/>
    </location>
</feature>
<dbReference type="GO" id="GO:0009636">
    <property type="term" value="P:response to toxic substance"/>
    <property type="evidence" value="ECO:0007669"/>
    <property type="project" value="TreeGrafter"/>
</dbReference>
<evidence type="ECO:0000313" key="4">
    <source>
        <dbReference type="EMBL" id="REH32508.1"/>
    </source>
</evidence>
<accession>A0A3E0GYX9</accession>
<dbReference type="Proteomes" id="UP000256269">
    <property type="component" value="Unassembled WGS sequence"/>
</dbReference>
<evidence type="ECO:0000313" key="5">
    <source>
        <dbReference type="Proteomes" id="UP000256269"/>
    </source>
</evidence>
<keyword evidence="1" id="KW-0472">Membrane</keyword>
<proteinExistence type="predicted"/>
<dbReference type="PANTHER" id="PTHR37810:SF5">
    <property type="entry name" value="IMMUNITY PROTEIN SDPI"/>
    <property type="match status" value="1"/>
</dbReference>
<dbReference type="RefSeq" id="WP_116180640.1">
    <property type="nucleotide sequence ID" value="NZ_CP144375.1"/>
</dbReference>
<sequence length="362" mass="39190">MTTTGVVVHLILMALLVYLGWLTPTLTARTVRFGVRVPDDRVEDPVVQRETARFRTAILIAGVLITLVGIALVLTVGIALLPAPILAQVIVWYVLYYRANRVITAAKREQDWFGGLRQGVAADTSLRSDPPKFPWAWMLLPVAVVAASAVIGIIRYPDLPAMLPVHFNGVGDADRFAAKSVGSAFSVVFIQTGLTAALCVIGVLVFRRPADVDPARPAASIRAHREFAVRLGKGFMVFAALLDLGLLATDWAMWNGSPHAAVELPLTLIPIAAGTAILVIIVVRRNRNATADEGTGLSHRDDDGNWIGGIIYRNADDPSWFVQRRFGFGWTLNIGNRLALVTCVALTAVVITLAVLLPLILR</sequence>
<keyword evidence="1" id="KW-1133">Transmembrane helix</keyword>
<gene>
    <name evidence="4" type="ORF">BCF44_12156</name>
</gene>
<feature type="transmembrane region" description="Helical" evidence="1">
    <location>
        <begin position="57"/>
        <end position="74"/>
    </location>
</feature>
<name>A0A3E0GYX9_9PSEU</name>
<evidence type="ECO:0000259" key="3">
    <source>
        <dbReference type="Pfam" id="PF19124"/>
    </source>
</evidence>
<feature type="domain" description="DUF1648" evidence="2">
    <location>
        <begin position="144"/>
        <end position="191"/>
    </location>
</feature>
<reference evidence="4 5" key="1">
    <citation type="submission" date="2018-08" db="EMBL/GenBank/DDBJ databases">
        <title>Genomic Encyclopedia of Archaeal and Bacterial Type Strains, Phase II (KMG-II): from individual species to whole genera.</title>
        <authorList>
            <person name="Goeker M."/>
        </authorList>
    </citation>
    <scope>NUCLEOTIDE SEQUENCE [LARGE SCALE GENOMIC DNA]</scope>
    <source>
        <strain evidence="4 5">DSM 45791</strain>
    </source>
</reference>